<keyword evidence="2" id="KW-1185">Reference proteome</keyword>
<comment type="caution">
    <text evidence="1">The sequence shown here is derived from an EMBL/GenBank/DDBJ whole genome shotgun (WGS) entry which is preliminary data.</text>
</comment>
<dbReference type="AlphaFoldDB" id="A0A5B7H3J3"/>
<gene>
    <name evidence="1" type="ORF">E2C01_058366</name>
</gene>
<sequence length="85" mass="9286">MVPGAPPPHNRRKTRRDAFPVYASCLLLACSLSAFLNVCLVVARPGPACWWCAREPCCVRVAGVLASLICSTRVHLWSPRARPAD</sequence>
<dbReference type="EMBL" id="VSRR010021833">
    <property type="protein sequence ID" value="MPC64255.1"/>
    <property type="molecule type" value="Genomic_DNA"/>
</dbReference>
<protein>
    <submittedName>
        <fullName evidence="1">Uncharacterized protein</fullName>
    </submittedName>
</protein>
<name>A0A5B7H3J3_PORTR</name>
<accession>A0A5B7H3J3</accession>
<dbReference type="Proteomes" id="UP000324222">
    <property type="component" value="Unassembled WGS sequence"/>
</dbReference>
<reference evidence="1 2" key="1">
    <citation type="submission" date="2019-05" db="EMBL/GenBank/DDBJ databases">
        <title>Another draft genome of Portunus trituberculatus and its Hox gene families provides insights of decapod evolution.</title>
        <authorList>
            <person name="Jeong J.-H."/>
            <person name="Song I."/>
            <person name="Kim S."/>
            <person name="Choi T."/>
            <person name="Kim D."/>
            <person name="Ryu S."/>
            <person name="Kim W."/>
        </authorList>
    </citation>
    <scope>NUCLEOTIDE SEQUENCE [LARGE SCALE GENOMIC DNA]</scope>
    <source>
        <tissue evidence="1">Muscle</tissue>
    </source>
</reference>
<evidence type="ECO:0000313" key="1">
    <source>
        <dbReference type="EMBL" id="MPC64255.1"/>
    </source>
</evidence>
<evidence type="ECO:0000313" key="2">
    <source>
        <dbReference type="Proteomes" id="UP000324222"/>
    </source>
</evidence>
<proteinExistence type="predicted"/>
<organism evidence="1 2">
    <name type="scientific">Portunus trituberculatus</name>
    <name type="common">Swimming crab</name>
    <name type="synonym">Neptunus trituberculatus</name>
    <dbReference type="NCBI Taxonomy" id="210409"/>
    <lineage>
        <taxon>Eukaryota</taxon>
        <taxon>Metazoa</taxon>
        <taxon>Ecdysozoa</taxon>
        <taxon>Arthropoda</taxon>
        <taxon>Crustacea</taxon>
        <taxon>Multicrustacea</taxon>
        <taxon>Malacostraca</taxon>
        <taxon>Eumalacostraca</taxon>
        <taxon>Eucarida</taxon>
        <taxon>Decapoda</taxon>
        <taxon>Pleocyemata</taxon>
        <taxon>Brachyura</taxon>
        <taxon>Eubrachyura</taxon>
        <taxon>Portunoidea</taxon>
        <taxon>Portunidae</taxon>
        <taxon>Portuninae</taxon>
        <taxon>Portunus</taxon>
    </lineage>
</organism>